<dbReference type="AlphaFoldDB" id="A0A5D2NNQ4"/>
<evidence type="ECO:0000313" key="3">
    <source>
        <dbReference type="Proteomes" id="UP000322667"/>
    </source>
</evidence>
<keyword evidence="1" id="KW-0472">Membrane</keyword>
<protein>
    <submittedName>
        <fullName evidence="2">Uncharacterized protein</fullName>
    </submittedName>
</protein>
<evidence type="ECO:0000313" key="2">
    <source>
        <dbReference type="EMBL" id="TYI05542.1"/>
    </source>
</evidence>
<gene>
    <name evidence="2" type="ORF">ES332_A10G095500v1</name>
</gene>
<keyword evidence="3" id="KW-1185">Reference proteome</keyword>
<reference evidence="2 3" key="1">
    <citation type="submission" date="2019-07" db="EMBL/GenBank/DDBJ databases">
        <title>WGS assembly of Gossypium tomentosum.</title>
        <authorList>
            <person name="Chen Z.J."/>
            <person name="Sreedasyam A."/>
            <person name="Ando A."/>
            <person name="Song Q."/>
            <person name="De L."/>
            <person name="Hulse-Kemp A."/>
            <person name="Ding M."/>
            <person name="Ye W."/>
            <person name="Kirkbride R."/>
            <person name="Jenkins J."/>
            <person name="Plott C."/>
            <person name="Lovell J."/>
            <person name="Lin Y.-M."/>
            <person name="Vaughn R."/>
            <person name="Liu B."/>
            <person name="Li W."/>
            <person name="Simpson S."/>
            <person name="Scheffler B."/>
            <person name="Saski C."/>
            <person name="Grover C."/>
            <person name="Hu G."/>
            <person name="Conover J."/>
            <person name="Carlson J."/>
            <person name="Shu S."/>
            <person name="Boston L."/>
            <person name="Williams M."/>
            <person name="Peterson D."/>
            <person name="Mcgee K."/>
            <person name="Jones D."/>
            <person name="Wendel J."/>
            <person name="Stelly D."/>
            <person name="Grimwood J."/>
            <person name="Schmutz J."/>
        </authorList>
    </citation>
    <scope>NUCLEOTIDE SEQUENCE [LARGE SCALE GENOMIC DNA]</scope>
    <source>
        <strain evidence="2">7179.01</strain>
    </source>
</reference>
<evidence type="ECO:0000256" key="1">
    <source>
        <dbReference type="SAM" id="Phobius"/>
    </source>
</evidence>
<sequence>MLFYSFYLMKSYIQFLAYKNFLFLLFFPFWVLSFDLNTLLFAVKYVLSHRFQGFFKG</sequence>
<accession>A0A5D2NNQ4</accession>
<keyword evidence="1" id="KW-1133">Transmembrane helix</keyword>
<keyword evidence="1" id="KW-0812">Transmembrane</keyword>
<dbReference type="Proteomes" id="UP000322667">
    <property type="component" value="Chromosome A10"/>
</dbReference>
<name>A0A5D2NNQ4_GOSTO</name>
<organism evidence="2 3">
    <name type="scientific">Gossypium tomentosum</name>
    <name type="common">Hawaiian cotton</name>
    <name type="synonym">Gossypium sandvicense</name>
    <dbReference type="NCBI Taxonomy" id="34277"/>
    <lineage>
        <taxon>Eukaryota</taxon>
        <taxon>Viridiplantae</taxon>
        <taxon>Streptophyta</taxon>
        <taxon>Embryophyta</taxon>
        <taxon>Tracheophyta</taxon>
        <taxon>Spermatophyta</taxon>
        <taxon>Magnoliopsida</taxon>
        <taxon>eudicotyledons</taxon>
        <taxon>Gunneridae</taxon>
        <taxon>Pentapetalae</taxon>
        <taxon>rosids</taxon>
        <taxon>malvids</taxon>
        <taxon>Malvales</taxon>
        <taxon>Malvaceae</taxon>
        <taxon>Malvoideae</taxon>
        <taxon>Gossypium</taxon>
    </lineage>
</organism>
<dbReference type="EMBL" id="CM017619">
    <property type="protein sequence ID" value="TYI05542.1"/>
    <property type="molecule type" value="Genomic_DNA"/>
</dbReference>
<feature type="transmembrane region" description="Helical" evidence="1">
    <location>
        <begin position="20"/>
        <end position="47"/>
    </location>
</feature>
<proteinExistence type="predicted"/>